<dbReference type="PANTHER" id="PTHR34220">
    <property type="entry name" value="SENSOR HISTIDINE KINASE YPDA"/>
    <property type="match status" value="1"/>
</dbReference>
<dbReference type="Gene3D" id="3.30.565.10">
    <property type="entry name" value="Histidine kinase-like ATPase, C-terminal domain"/>
    <property type="match status" value="1"/>
</dbReference>
<gene>
    <name evidence="3" type="ORF">SAMN05421721_10661</name>
</gene>
<keyword evidence="1" id="KW-0472">Membrane</keyword>
<dbReference type="GO" id="GO:0000155">
    <property type="term" value="F:phosphorelay sensor kinase activity"/>
    <property type="evidence" value="ECO:0007669"/>
    <property type="project" value="InterPro"/>
</dbReference>
<evidence type="ECO:0000256" key="1">
    <source>
        <dbReference type="SAM" id="Phobius"/>
    </source>
</evidence>
<proteinExistence type="predicted"/>
<dbReference type="InterPro" id="IPR010559">
    <property type="entry name" value="Sig_transdc_His_kin_internal"/>
</dbReference>
<evidence type="ECO:0000259" key="2">
    <source>
        <dbReference type="Pfam" id="PF06580"/>
    </source>
</evidence>
<dbReference type="PANTHER" id="PTHR34220:SF7">
    <property type="entry name" value="SENSOR HISTIDINE KINASE YPDA"/>
    <property type="match status" value="1"/>
</dbReference>
<keyword evidence="3" id="KW-0808">Transferase</keyword>
<feature type="transmembrane region" description="Helical" evidence="1">
    <location>
        <begin position="134"/>
        <end position="154"/>
    </location>
</feature>
<dbReference type="EMBL" id="FOUO01000006">
    <property type="protein sequence ID" value="SFM45928.1"/>
    <property type="molecule type" value="Genomic_DNA"/>
</dbReference>
<dbReference type="Proteomes" id="UP000199556">
    <property type="component" value="Unassembled WGS sequence"/>
</dbReference>
<dbReference type="GO" id="GO:0016020">
    <property type="term" value="C:membrane"/>
    <property type="evidence" value="ECO:0007669"/>
    <property type="project" value="InterPro"/>
</dbReference>
<dbReference type="SUPFAM" id="SSF55874">
    <property type="entry name" value="ATPase domain of HSP90 chaperone/DNA topoisomerase II/histidine kinase"/>
    <property type="match status" value="1"/>
</dbReference>
<dbReference type="Pfam" id="PF06580">
    <property type="entry name" value="His_kinase"/>
    <property type="match status" value="1"/>
</dbReference>
<keyword evidence="1" id="KW-0812">Transmembrane</keyword>
<dbReference type="InterPro" id="IPR050640">
    <property type="entry name" value="Bact_2-comp_sensor_kinase"/>
</dbReference>
<sequence>MRTGQHKTQEHPHVDPGGQAIFLPNFCEGRTFFLVVLIAQLLAFLVALSSNPPQQGFWVNLALVSLFVQWVALGTGLVLCLARRFLDRLGPFVAAAGTWLIIQAVILVFTLLALGMGRLWGWETLGSGLSHEEFLLRTLAIGAIVSAVALRYLYVQKQWQHNVEAEARSRVQALQARIRPHFLFNSMNTIANLTRSRPEVAESTVMDLADLFRATLSSRETGTLSEEIALARQYLRIEALRLGERLQVHWDVDERLSPDHPVPSLILQPLVENSVYHGIEPSTEGGTVTVALRQAGEMLRITVENPMPSQEHRRRRPGNRFAQESIRQRLALAYRGRARMETTQSADHYRVDILVPRRTS</sequence>
<reference evidence="3 4" key="1">
    <citation type="submission" date="2016-10" db="EMBL/GenBank/DDBJ databases">
        <authorList>
            <person name="de Groot N.N."/>
        </authorList>
    </citation>
    <scope>NUCLEOTIDE SEQUENCE [LARGE SCALE GENOMIC DNA]</scope>
    <source>
        <strain evidence="3 4">DSM 4180</strain>
    </source>
</reference>
<name>A0A1I4R0X7_ECTMO</name>
<accession>A0A1I4R0X7</accession>
<dbReference type="InterPro" id="IPR036890">
    <property type="entry name" value="HATPase_C_sf"/>
</dbReference>
<feature type="transmembrane region" description="Helical" evidence="1">
    <location>
        <begin position="92"/>
        <end position="114"/>
    </location>
</feature>
<dbReference type="AlphaFoldDB" id="A0A1I4R0X7"/>
<dbReference type="STRING" id="195064.SAMN05421721_10661"/>
<keyword evidence="1" id="KW-1133">Transmembrane helix</keyword>
<evidence type="ECO:0000313" key="4">
    <source>
        <dbReference type="Proteomes" id="UP000199556"/>
    </source>
</evidence>
<dbReference type="OrthoDB" id="2514702at2"/>
<evidence type="ECO:0000313" key="3">
    <source>
        <dbReference type="EMBL" id="SFM45928.1"/>
    </source>
</evidence>
<dbReference type="RefSeq" id="WP_090484594.1">
    <property type="nucleotide sequence ID" value="NZ_FOUO01000006.1"/>
</dbReference>
<organism evidence="3 4">
    <name type="scientific">Ectothiorhodospira mobilis</name>
    <dbReference type="NCBI Taxonomy" id="195064"/>
    <lineage>
        <taxon>Bacteria</taxon>
        <taxon>Pseudomonadati</taxon>
        <taxon>Pseudomonadota</taxon>
        <taxon>Gammaproteobacteria</taxon>
        <taxon>Chromatiales</taxon>
        <taxon>Ectothiorhodospiraceae</taxon>
        <taxon>Ectothiorhodospira</taxon>
    </lineage>
</organism>
<keyword evidence="4" id="KW-1185">Reference proteome</keyword>
<keyword evidence="3" id="KW-0418">Kinase</keyword>
<feature type="domain" description="Signal transduction histidine kinase internal region" evidence="2">
    <location>
        <begin position="170"/>
        <end position="246"/>
    </location>
</feature>
<protein>
    <submittedName>
        <fullName evidence="3">Two-component system, LytT family, sensor histidine kinase AlgZ</fullName>
    </submittedName>
</protein>
<feature type="transmembrane region" description="Helical" evidence="1">
    <location>
        <begin position="57"/>
        <end position="80"/>
    </location>
</feature>
<feature type="transmembrane region" description="Helical" evidence="1">
    <location>
        <begin position="32"/>
        <end position="51"/>
    </location>
</feature>